<dbReference type="eggNOG" id="COG4932">
    <property type="taxonomic scope" value="Bacteria"/>
</dbReference>
<reference evidence="1 2" key="1">
    <citation type="journal article" date="2014" name="Genome Announc.">
        <title>Draft Genome Sequences of Three Alkaliphilic Bacillus Strains, Bacillus wakoensis JCM 9140T, Bacillus akibai JCM 9157T, and Bacillus hemicellulosilyticus JCM 9152T.</title>
        <authorList>
            <person name="Yuki M."/>
            <person name="Oshima K."/>
            <person name="Suda W."/>
            <person name="Oshida Y."/>
            <person name="Kitamura K."/>
            <person name="Iida T."/>
            <person name="Hattori M."/>
            <person name="Ohkuma M."/>
        </authorList>
    </citation>
    <scope>NUCLEOTIDE SEQUENCE [LARGE SCALE GENOMIC DNA]</scope>
    <source>
        <strain evidence="1 2">JCM 9157</strain>
    </source>
</reference>
<organism evidence="1 2">
    <name type="scientific">Halalkalibacter akibai (strain ATCC 43226 / DSM 21942 / CIP 109018 / JCM 9157 / 1139)</name>
    <name type="common">Bacillus akibai</name>
    <dbReference type="NCBI Taxonomy" id="1236973"/>
    <lineage>
        <taxon>Bacteria</taxon>
        <taxon>Bacillati</taxon>
        <taxon>Bacillota</taxon>
        <taxon>Bacilli</taxon>
        <taxon>Bacillales</taxon>
        <taxon>Bacillaceae</taxon>
        <taxon>Halalkalibacter</taxon>
    </lineage>
</organism>
<proteinExistence type="predicted"/>
<dbReference type="InterPro" id="IPR013784">
    <property type="entry name" value="Carb-bd-like_fold"/>
</dbReference>
<dbReference type="RefSeq" id="WP_035666021.1">
    <property type="nucleotide sequence ID" value="NZ_BAUV01000030.1"/>
</dbReference>
<sequence>MSRIMSKFSFLLLIVILLGSFATNVEVSADNSRNKESIQSIKQQTSNVKGKIKEGSQELRNSVLIIQEKGKTNKSYQVITDSMGQFQTTLPEGEFTVRVVEVEGSWFSASQSFTVEDGKVKGKKQGEVQIAKKEKLSGNKNSKDQTITGVLTEGEQGLKGDIVVVKYNEEYEEDLFIISSKKNGEFSASLPEGNYFMYGVSLSDEYYRKDLFFSVNDQELFIDGQKEDKLLVSIPKKRYSGKVMDSSKAIPTAEVVVERVNSEDEYDTELIQYVSTNKNGEFMVRELPDGTYSLGVHHKSYYSWNALTFDVMNGKLVVDGKKQATLDIKIPDLSLKGSVLDGKKSVTDAYLEIEQLSEDGYSDHYYYVEVDQKGNFSYRLQDGFYKIAYVGEANRTTKVDIPFEIKDGLLYQDQAFKASLVIQLPAITLKGTLLDGNKLLQGHVSIEKQSEEDQYEWYGASTDSKGIYSLRLLDGEYRVSYVYLYEENEDLPLSIEFEMRNGQLYVDGVKKDRLDVTIPPVTLHGIVQENGNPIGNGEVSVRSEDLDFYYWKWVNDDGTFTMRLLDGEYFLSEVFLSESSNAYVDLAFEIKDGQLYIDGVQKSVLEVNVPPVTLTGYLVDENGNRLHGDITIYGFNGESEFSYYWGWTNEEGKFSFRLGDGDYQVSYLSFHDGTSMTSALEFSMVDGQLFVNGEPADHLNVPVNPVTLHGKVYNQGKIVRDGYVNVLTRNEEGEWLNWSWIDYDGSFAFRLADGEYEVESVEYYNKEYIRVEMNKPFSIEAGKVIVDGQIVDSLDLHLEEGIQTP</sequence>
<name>W4QY11_HALA3</name>
<protein>
    <recommendedName>
        <fullName evidence="3">Carboxypeptidase regulatory-like domain-containing protein</fullName>
    </recommendedName>
</protein>
<dbReference type="Proteomes" id="UP000018896">
    <property type="component" value="Unassembled WGS sequence"/>
</dbReference>
<dbReference type="SUPFAM" id="SSF49452">
    <property type="entry name" value="Starch-binding domain-like"/>
    <property type="match status" value="1"/>
</dbReference>
<evidence type="ECO:0008006" key="3">
    <source>
        <dbReference type="Google" id="ProtNLM"/>
    </source>
</evidence>
<dbReference type="STRING" id="1236973.JCM9157_3372"/>
<dbReference type="AlphaFoldDB" id="W4QY11"/>
<evidence type="ECO:0000313" key="1">
    <source>
        <dbReference type="EMBL" id="GAE36214.1"/>
    </source>
</evidence>
<gene>
    <name evidence="1" type="ORF">JCM9157_3372</name>
</gene>
<accession>W4QY11</accession>
<dbReference type="GO" id="GO:0030246">
    <property type="term" value="F:carbohydrate binding"/>
    <property type="evidence" value="ECO:0007669"/>
    <property type="project" value="InterPro"/>
</dbReference>
<dbReference type="EMBL" id="BAUV01000030">
    <property type="protein sequence ID" value="GAE36214.1"/>
    <property type="molecule type" value="Genomic_DNA"/>
</dbReference>
<dbReference type="Gene3D" id="2.60.40.1120">
    <property type="entry name" value="Carboxypeptidase-like, regulatory domain"/>
    <property type="match status" value="1"/>
</dbReference>
<evidence type="ECO:0000313" key="2">
    <source>
        <dbReference type="Proteomes" id="UP000018896"/>
    </source>
</evidence>
<comment type="caution">
    <text evidence="1">The sequence shown here is derived from an EMBL/GenBank/DDBJ whole genome shotgun (WGS) entry which is preliminary data.</text>
</comment>
<dbReference type="OrthoDB" id="2746625at2"/>
<keyword evidence="2" id="KW-1185">Reference proteome</keyword>
<dbReference type="Pfam" id="PF13620">
    <property type="entry name" value="CarboxypepD_reg"/>
    <property type="match status" value="1"/>
</dbReference>